<dbReference type="InterPro" id="IPR011022">
    <property type="entry name" value="Arrestin_C-like"/>
</dbReference>
<feature type="compositionally biased region" description="Basic and acidic residues" evidence="1">
    <location>
        <begin position="993"/>
        <end position="1007"/>
    </location>
</feature>
<dbReference type="InterPro" id="IPR014752">
    <property type="entry name" value="Arrestin-like_C"/>
</dbReference>
<evidence type="ECO:0000313" key="4">
    <source>
        <dbReference type="Proteomes" id="UP000813824"/>
    </source>
</evidence>
<feature type="compositionally biased region" description="Low complexity" evidence="1">
    <location>
        <begin position="640"/>
        <end position="655"/>
    </location>
</feature>
<feature type="region of interest" description="Disordered" evidence="1">
    <location>
        <begin position="858"/>
        <end position="1009"/>
    </location>
</feature>
<dbReference type="AlphaFoldDB" id="A0A8K0XV12"/>
<feature type="region of interest" description="Disordered" evidence="1">
    <location>
        <begin position="598"/>
        <end position="618"/>
    </location>
</feature>
<feature type="compositionally biased region" description="Polar residues" evidence="1">
    <location>
        <begin position="365"/>
        <end position="392"/>
    </location>
</feature>
<dbReference type="GO" id="GO:0000917">
    <property type="term" value="P:division septum assembly"/>
    <property type="evidence" value="ECO:0007669"/>
    <property type="project" value="TreeGrafter"/>
</dbReference>
<dbReference type="OrthoDB" id="4001642at2759"/>
<feature type="compositionally biased region" description="Low complexity" evidence="1">
    <location>
        <begin position="940"/>
        <end position="957"/>
    </location>
</feature>
<evidence type="ECO:0000259" key="2">
    <source>
        <dbReference type="Pfam" id="PF02752"/>
    </source>
</evidence>
<sequence>MSSQATLTLRPPPNIDFVQGYPGIPPGPPDRPQAAVKGAIEVRVGPQGVKAKWVKIELRKIETLPGGGLTNTFFDYVGQSPISLWQSGEEYSTLVSQDFPFQIRIPESIPPSIALEKGAGVKYELIAKLCIKGKKGFLKRDKQNHIVTSSPIVIDKHELHSTWPVYTQPEGRRLTQEGVTLTVERHHTCFGPGDRIFVNAMVRSDSLSTVILRAFEFSLRETTVFRAGPQNTGKKGAPQVKVINVGEQKVPVNATLYGGTQHKAELSVMVPSHHTTTTLNAARHIDITYVLIVKAIMGTGRPVVIDLPVVISNWPRAVSVEAVRRIGLAPNVQSQSQALQGQPALQIGTPAIGQQIRPGDGQPRPSLTVNAPTTMSNTLNDRPSTANTDSDNISAVRFNTAPGVMNGANSAFRSQADEFGFQGSRTNEVLQIGGAPASSSNGRPVPSETSSGSGALPRPGTGNASAANRLTVTNFDDEEEVVVPQVNTSSTRGHQRQPSLTTRPSASAGGAAQTPSSKPAWLTAEEEKKRLYERAVADVERVQGLASPPVGGYVDAGRVASAPDHVPNPGASPKWLTAEEEKMKLYNAAQAAAARYVDGGESPPNIQGGSSSGTSNAVSPQLSGAALYAQAMSTVNRNASAGNSAAAGGSTNGRRFPTAEEEKAEMRRYQEAKAAVERNQEVETYTPDQGTFGQPISYEALYGPSPAKAQTSPPANGSMNGYGSTQYAEQQQPLSPPAPISAFDALSEKERLRRAYAAQDAMAAASRPPTAATITPNTSPYPMTNPQQSPVYVPPVHPNYRPVSPPEAISPPMPTAGPGPTSALAEKEMLRRRYEAQDAAVAVPNTPPQPVYIPPVAQMANGMHTGGGGTPTPPPRTRGSAGGGSMRGLPNPRAQPLPPVASSQPLSAAEEKARLRAAYEAQDAQAQARTSPSPPPPNPYAMNMYNPPSPTPSSQSHSHGHGMLPMVPNGSHNRSGSLTTSGLPPPPPLAPRPPREYIEETRQEDARTSAAIQAIDYNPGIVGGPELTMKPFTPFTPGFDVVRDSARPPLPTKTSYN</sequence>
<feature type="compositionally biased region" description="Polar residues" evidence="1">
    <location>
        <begin position="485"/>
        <end position="505"/>
    </location>
</feature>
<feature type="region of interest" description="Disordered" evidence="1">
    <location>
        <begin position="640"/>
        <end position="740"/>
    </location>
</feature>
<dbReference type="PANTHER" id="PTHR36419:SF1">
    <property type="entry name" value="RHO1 GEF LOCALIZING PROTEIN 1"/>
    <property type="match status" value="1"/>
</dbReference>
<dbReference type="Proteomes" id="UP000813824">
    <property type="component" value="Unassembled WGS sequence"/>
</dbReference>
<reference evidence="3" key="1">
    <citation type="journal article" date="2021" name="New Phytol.">
        <title>Evolutionary innovations through gain and loss of genes in the ectomycorrhizal Boletales.</title>
        <authorList>
            <person name="Wu G."/>
            <person name="Miyauchi S."/>
            <person name="Morin E."/>
            <person name="Kuo A."/>
            <person name="Drula E."/>
            <person name="Varga T."/>
            <person name="Kohler A."/>
            <person name="Feng B."/>
            <person name="Cao Y."/>
            <person name="Lipzen A."/>
            <person name="Daum C."/>
            <person name="Hundley H."/>
            <person name="Pangilinan J."/>
            <person name="Johnson J."/>
            <person name="Barry K."/>
            <person name="LaButti K."/>
            <person name="Ng V."/>
            <person name="Ahrendt S."/>
            <person name="Min B."/>
            <person name="Choi I.G."/>
            <person name="Park H."/>
            <person name="Plett J.M."/>
            <person name="Magnuson J."/>
            <person name="Spatafora J.W."/>
            <person name="Nagy L.G."/>
            <person name="Henrissat B."/>
            <person name="Grigoriev I.V."/>
            <person name="Yang Z.L."/>
            <person name="Xu J."/>
            <person name="Martin F.M."/>
        </authorList>
    </citation>
    <scope>NUCLEOTIDE SEQUENCE</scope>
    <source>
        <strain evidence="3">KKN 215</strain>
    </source>
</reference>
<feature type="compositionally biased region" description="Polar residues" evidence="1">
    <location>
        <begin position="604"/>
        <end position="618"/>
    </location>
</feature>
<dbReference type="PANTHER" id="PTHR36419">
    <property type="entry name" value="ARRESTIN FAMILY PROTEIN 1"/>
    <property type="match status" value="1"/>
</dbReference>
<gene>
    <name evidence="3" type="ORF">BXZ70DRAFT_1003970</name>
</gene>
<feature type="region of interest" description="Disordered" evidence="1">
    <location>
        <begin position="352"/>
        <end position="392"/>
    </location>
</feature>
<evidence type="ECO:0000256" key="1">
    <source>
        <dbReference type="SAM" id="MobiDB-lite"/>
    </source>
</evidence>
<dbReference type="InterPro" id="IPR014756">
    <property type="entry name" value="Ig_E-set"/>
</dbReference>
<keyword evidence="4" id="KW-1185">Reference proteome</keyword>
<dbReference type="SUPFAM" id="SSF81296">
    <property type="entry name" value="E set domains"/>
    <property type="match status" value="1"/>
</dbReference>
<feature type="compositionally biased region" description="Pro residues" evidence="1">
    <location>
        <begin position="983"/>
        <end position="992"/>
    </location>
</feature>
<accession>A0A8K0XV12</accession>
<feature type="compositionally biased region" description="Polar residues" evidence="1">
    <location>
        <begin position="970"/>
        <end position="982"/>
    </location>
</feature>
<evidence type="ECO:0000313" key="3">
    <source>
        <dbReference type="EMBL" id="KAH8107088.1"/>
    </source>
</evidence>
<feature type="compositionally biased region" description="Polar residues" evidence="1">
    <location>
        <begin position="437"/>
        <end position="453"/>
    </location>
</feature>
<organism evidence="3 4">
    <name type="scientific">Cristinia sonorae</name>
    <dbReference type="NCBI Taxonomy" id="1940300"/>
    <lineage>
        <taxon>Eukaryota</taxon>
        <taxon>Fungi</taxon>
        <taxon>Dikarya</taxon>
        <taxon>Basidiomycota</taxon>
        <taxon>Agaricomycotina</taxon>
        <taxon>Agaricomycetes</taxon>
        <taxon>Agaricomycetidae</taxon>
        <taxon>Agaricales</taxon>
        <taxon>Pleurotineae</taxon>
        <taxon>Stephanosporaceae</taxon>
        <taxon>Cristinia</taxon>
    </lineage>
</organism>
<name>A0A8K0XV12_9AGAR</name>
<feature type="region of interest" description="Disordered" evidence="1">
    <location>
        <begin position="432"/>
        <end position="522"/>
    </location>
</feature>
<feature type="compositionally biased region" description="Low complexity" evidence="1">
    <location>
        <begin position="918"/>
        <end position="928"/>
    </location>
</feature>
<dbReference type="GO" id="GO:0000935">
    <property type="term" value="C:division septum"/>
    <property type="evidence" value="ECO:0007669"/>
    <property type="project" value="TreeGrafter"/>
</dbReference>
<feature type="compositionally biased region" description="Basic and acidic residues" evidence="1">
    <location>
        <begin position="657"/>
        <end position="681"/>
    </location>
</feature>
<dbReference type="InterPro" id="IPR053060">
    <property type="entry name" value="Cytokinesis_Signaling_Reg"/>
</dbReference>
<dbReference type="EMBL" id="JAEVFJ010000002">
    <property type="protein sequence ID" value="KAH8107088.1"/>
    <property type="molecule type" value="Genomic_DNA"/>
</dbReference>
<feature type="domain" description="Arrestin C-terminal-like" evidence="2">
    <location>
        <begin position="178"/>
        <end position="313"/>
    </location>
</feature>
<protein>
    <recommendedName>
        <fullName evidence="2">Arrestin C-terminal-like domain-containing protein</fullName>
    </recommendedName>
</protein>
<feature type="compositionally biased region" description="Polar residues" evidence="1">
    <location>
        <begin position="708"/>
        <end position="733"/>
    </location>
</feature>
<dbReference type="Gene3D" id="2.60.40.640">
    <property type="match status" value="1"/>
</dbReference>
<dbReference type="Pfam" id="PF02752">
    <property type="entry name" value="Arrestin_C"/>
    <property type="match status" value="1"/>
</dbReference>
<feature type="compositionally biased region" description="Polar residues" evidence="1">
    <location>
        <begin position="682"/>
        <end position="694"/>
    </location>
</feature>
<comment type="caution">
    <text evidence="3">The sequence shown here is derived from an EMBL/GenBank/DDBJ whole genome shotgun (WGS) entry which is preliminary data.</text>
</comment>
<proteinExistence type="predicted"/>
<feature type="compositionally biased region" description="Polar residues" evidence="1">
    <location>
        <begin position="462"/>
        <end position="474"/>
    </location>
</feature>